<evidence type="ECO:0000256" key="4">
    <source>
        <dbReference type="ARBA" id="ARBA00022692"/>
    </source>
</evidence>
<dbReference type="PANTHER" id="PTHR30465">
    <property type="entry name" value="INNER MEMBRANE ABC TRANSPORTER"/>
    <property type="match status" value="1"/>
</dbReference>
<proteinExistence type="inferred from homology"/>
<accession>Q738U5</accession>
<gene>
    <name evidence="9" type="ordered locus">BCE_2298</name>
</gene>
<evidence type="ECO:0000256" key="2">
    <source>
        <dbReference type="ARBA" id="ARBA00022448"/>
    </source>
</evidence>
<feature type="transmembrane region" description="Helical" evidence="7">
    <location>
        <begin position="158"/>
        <end position="181"/>
    </location>
</feature>
<feature type="transmembrane region" description="Helical" evidence="7">
    <location>
        <begin position="43"/>
        <end position="65"/>
    </location>
</feature>
<dbReference type="HOGENOM" id="CLU_063191_1_1_9"/>
<name>Q738U5_BACC1</name>
<dbReference type="Pfam" id="PF00528">
    <property type="entry name" value="BPD_transp_1"/>
    <property type="match status" value="1"/>
</dbReference>
<evidence type="ECO:0000313" key="9">
    <source>
        <dbReference type="EMBL" id="AAS41217.1"/>
    </source>
</evidence>
<dbReference type="CDD" id="cd06261">
    <property type="entry name" value="TM_PBP2"/>
    <property type="match status" value="1"/>
</dbReference>
<dbReference type="EMBL" id="AE017194">
    <property type="protein sequence ID" value="AAS41217.1"/>
    <property type="molecule type" value="Genomic_DNA"/>
</dbReference>
<keyword evidence="2 7" id="KW-0813">Transport</keyword>
<keyword evidence="3" id="KW-1003">Cell membrane</keyword>
<evidence type="ECO:0000256" key="7">
    <source>
        <dbReference type="RuleBase" id="RU363032"/>
    </source>
</evidence>
<sequence>MPKRIKSNNIFIFQKNKTIFRTLLYNVVKRCRRDLMLRKISQFTIKLSSIFLSLLLLLNLPYLFITQNGFTFQPILFFNQIVTMLKDVLSPESLVVIGSDPKFGSFKKTPLFPTVLEPYLYSFTVLFLAFLLALLLSSSMAFFYFLAKDYIKKWINRIVFILEAVPDMMMMICLQIFFIWVLKKFGESPVTIISFNENRAYLLPILSLAVLPTLQMFRMMVLYIKEEHGKDYVEVAYGKGLSSSYILCIHLFKNISIHFFHHLKTIFVFLLSNLFILEFVFNMDGIIQFLFNKAFISPPAAFIILVMIILPFYTIFQITSFMMNRWYKHLKGVAL</sequence>
<feature type="transmembrane region" description="Helical" evidence="7">
    <location>
        <begin position="201"/>
        <end position="224"/>
    </location>
</feature>
<feature type="transmembrane region" description="Helical" evidence="7">
    <location>
        <begin position="266"/>
        <end position="290"/>
    </location>
</feature>
<keyword evidence="4 7" id="KW-0812">Transmembrane</keyword>
<evidence type="ECO:0000256" key="5">
    <source>
        <dbReference type="ARBA" id="ARBA00022989"/>
    </source>
</evidence>
<dbReference type="AlphaFoldDB" id="Q738U5"/>
<feature type="transmembrane region" description="Helical" evidence="7">
    <location>
        <begin position="296"/>
        <end position="316"/>
    </location>
</feature>
<dbReference type="SUPFAM" id="SSF161098">
    <property type="entry name" value="MetI-like"/>
    <property type="match status" value="1"/>
</dbReference>
<evidence type="ECO:0000256" key="1">
    <source>
        <dbReference type="ARBA" id="ARBA00004651"/>
    </source>
</evidence>
<feature type="transmembrane region" description="Helical" evidence="7">
    <location>
        <begin position="119"/>
        <end position="146"/>
    </location>
</feature>
<dbReference type="PANTHER" id="PTHR30465:SF44">
    <property type="entry name" value="ABC-TYPE DIPEPTIDE_OLIGOPEPTIDE TRANSPORT SYSTEM, PERMEASE COMPONENT"/>
    <property type="match status" value="1"/>
</dbReference>
<dbReference type="InterPro" id="IPR035906">
    <property type="entry name" value="MetI-like_sf"/>
</dbReference>
<keyword evidence="6 7" id="KW-0472">Membrane</keyword>
<comment type="similarity">
    <text evidence="7">Belongs to the binding-protein-dependent transport system permease family.</text>
</comment>
<feature type="domain" description="ABC transmembrane type-1" evidence="8">
    <location>
        <begin position="119"/>
        <end position="319"/>
    </location>
</feature>
<dbReference type="PROSITE" id="PS50928">
    <property type="entry name" value="ABC_TM1"/>
    <property type="match status" value="1"/>
</dbReference>
<reference evidence="9 10" key="1">
    <citation type="journal article" date="2004" name="Nucleic Acids Res.">
        <title>The genome sequence of Bacillus cereus ATCC 10987 reveals metabolic adaptations and a large plasmid related to Bacillus anthracis pXO1.</title>
        <authorList>
            <person name="Rasko D.A."/>
            <person name="Ravel J."/>
            <person name="Okstad O.A."/>
            <person name="Helgason E."/>
            <person name="Cer R.Z."/>
            <person name="Jiang L."/>
            <person name="Shores K.A."/>
            <person name="Fouts D.E."/>
            <person name="Tourasse N.J."/>
            <person name="Angiuoli S.V."/>
            <person name="Kolonay J."/>
            <person name="Nelson W.C."/>
            <person name="Kolsto A.-B."/>
            <person name="Fraser C.M."/>
            <person name="Read T.D."/>
        </authorList>
    </citation>
    <scope>NUCLEOTIDE SEQUENCE [LARGE SCALE GENOMIC DNA]</scope>
    <source>
        <strain evidence="10">ATCC 10987 / NRS 248</strain>
    </source>
</reference>
<comment type="subcellular location">
    <subcellularLocation>
        <location evidence="1 7">Cell membrane</location>
        <topology evidence="1 7">Multi-pass membrane protein</topology>
    </subcellularLocation>
</comment>
<evidence type="ECO:0000259" key="8">
    <source>
        <dbReference type="PROSITE" id="PS50928"/>
    </source>
</evidence>
<keyword evidence="5 7" id="KW-1133">Transmembrane helix</keyword>
<dbReference type="KEGG" id="bca:BCE_2298"/>
<organism evidence="9 10">
    <name type="scientific">Bacillus cereus (strain ATCC 10987 / NRS 248)</name>
    <dbReference type="NCBI Taxonomy" id="222523"/>
    <lineage>
        <taxon>Bacteria</taxon>
        <taxon>Bacillati</taxon>
        <taxon>Bacillota</taxon>
        <taxon>Bacilli</taxon>
        <taxon>Bacillales</taxon>
        <taxon>Bacillaceae</taxon>
        <taxon>Bacillus</taxon>
        <taxon>Bacillus cereus group</taxon>
    </lineage>
</organism>
<evidence type="ECO:0000256" key="6">
    <source>
        <dbReference type="ARBA" id="ARBA00023136"/>
    </source>
</evidence>
<dbReference type="Proteomes" id="UP000002527">
    <property type="component" value="Chromosome"/>
</dbReference>
<dbReference type="GO" id="GO:0005886">
    <property type="term" value="C:plasma membrane"/>
    <property type="evidence" value="ECO:0007669"/>
    <property type="project" value="UniProtKB-SubCell"/>
</dbReference>
<dbReference type="InterPro" id="IPR000515">
    <property type="entry name" value="MetI-like"/>
</dbReference>
<dbReference type="Gene3D" id="1.10.3720.10">
    <property type="entry name" value="MetI-like"/>
    <property type="match status" value="1"/>
</dbReference>
<dbReference type="GO" id="GO:0055085">
    <property type="term" value="P:transmembrane transport"/>
    <property type="evidence" value="ECO:0007669"/>
    <property type="project" value="InterPro"/>
</dbReference>
<protein>
    <submittedName>
        <fullName evidence="9">Membrane protein, putative</fullName>
    </submittedName>
</protein>
<evidence type="ECO:0000256" key="3">
    <source>
        <dbReference type="ARBA" id="ARBA00022475"/>
    </source>
</evidence>
<evidence type="ECO:0000313" key="10">
    <source>
        <dbReference type="Proteomes" id="UP000002527"/>
    </source>
</evidence>